<proteinExistence type="predicted"/>
<organism evidence="1 2">
    <name type="scientific">Octopus vulgaris</name>
    <name type="common">Common octopus</name>
    <dbReference type="NCBI Taxonomy" id="6645"/>
    <lineage>
        <taxon>Eukaryota</taxon>
        <taxon>Metazoa</taxon>
        <taxon>Spiralia</taxon>
        <taxon>Lophotrochozoa</taxon>
        <taxon>Mollusca</taxon>
        <taxon>Cephalopoda</taxon>
        <taxon>Coleoidea</taxon>
        <taxon>Octopodiformes</taxon>
        <taxon>Octopoda</taxon>
        <taxon>Incirrata</taxon>
        <taxon>Octopodidae</taxon>
        <taxon>Octopus</taxon>
    </lineage>
</organism>
<reference evidence="1" key="1">
    <citation type="submission" date="2023-08" db="EMBL/GenBank/DDBJ databases">
        <authorList>
            <person name="Alioto T."/>
            <person name="Alioto T."/>
            <person name="Gomez Garrido J."/>
        </authorList>
    </citation>
    <scope>NUCLEOTIDE SEQUENCE</scope>
</reference>
<name>A0AA36B6D6_OCTVU</name>
<accession>A0AA36B6D6</accession>
<dbReference type="Proteomes" id="UP001162480">
    <property type="component" value="Chromosome 9"/>
</dbReference>
<sequence length="71" mass="8208">MKEQKDRAEKRTKEDSSVNGNTVLQLCPLQIVLEKTWDAIRFNASDGNTAESEPHWMEGFITRLTYTSYID</sequence>
<protein>
    <submittedName>
        <fullName evidence="1">Uncharacterized protein</fullName>
    </submittedName>
</protein>
<dbReference type="AlphaFoldDB" id="A0AA36B6D6"/>
<gene>
    <name evidence="1" type="ORF">OCTVUL_1B010363</name>
</gene>
<evidence type="ECO:0000313" key="1">
    <source>
        <dbReference type="EMBL" id="CAI9727487.1"/>
    </source>
</evidence>
<keyword evidence="2" id="KW-1185">Reference proteome</keyword>
<dbReference type="EMBL" id="OX597822">
    <property type="protein sequence ID" value="CAI9727487.1"/>
    <property type="molecule type" value="Genomic_DNA"/>
</dbReference>
<evidence type="ECO:0000313" key="2">
    <source>
        <dbReference type="Proteomes" id="UP001162480"/>
    </source>
</evidence>